<keyword evidence="3" id="KW-1185">Reference proteome</keyword>
<evidence type="ECO:0000313" key="2">
    <source>
        <dbReference type="EMBL" id="CAG7729739.1"/>
    </source>
</evidence>
<dbReference type="EMBL" id="CAJVCH010183468">
    <property type="protein sequence ID" value="CAG7729739.1"/>
    <property type="molecule type" value="Genomic_DNA"/>
</dbReference>
<proteinExistence type="predicted"/>
<evidence type="ECO:0000313" key="3">
    <source>
        <dbReference type="Proteomes" id="UP000708208"/>
    </source>
</evidence>
<sequence length="72" mass="8441">MFFFAWTILLLIWSGCSCFCLSCSVELGTSKSEKEIWKKTRIYPTRDLSDIKLPDSDDDQKIVDLEEFRILD</sequence>
<keyword evidence="1" id="KW-0732">Signal</keyword>
<dbReference type="AlphaFoldDB" id="A0A8J2P3L0"/>
<dbReference type="Proteomes" id="UP000708208">
    <property type="component" value="Unassembled WGS sequence"/>
</dbReference>
<protein>
    <submittedName>
        <fullName evidence="2">Uncharacterized protein</fullName>
    </submittedName>
</protein>
<name>A0A8J2P3L0_9HEXA</name>
<feature type="signal peptide" evidence="1">
    <location>
        <begin position="1"/>
        <end position="18"/>
    </location>
</feature>
<evidence type="ECO:0000256" key="1">
    <source>
        <dbReference type="SAM" id="SignalP"/>
    </source>
</evidence>
<comment type="caution">
    <text evidence="2">The sequence shown here is derived from an EMBL/GenBank/DDBJ whole genome shotgun (WGS) entry which is preliminary data.</text>
</comment>
<organism evidence="2 3">
    <name type="scientific">Allacma fusca</name>
    <dbReference type="NCBI Taxonomy" id="39272"/>
    <lineage>
        <taxon>Eukaryota</taxon>
        <taxon>Metazoa</taxon>
        <taxon>Ecdysozoa</taxon>
        <taxon>Arthropoda</taxon>
        <taxon>Hexapoda</taxon>
        <taxon>Collembola</taxon>
        <taxon>Symphypleona</taxon>
        <taxon>Sminthuridae</taxon>
        <taxon>Allacma</taxon>
    </lineage>
</organism>
<gene>
    <name evidence="2" type="ORF">AFUS01_LOCUS18433</name>
</gene>
<reference evidence="2" key="1">
    <citation type="submission" date="2021-06" db="EMBL/GenBank/DDBJ databases">
        <authorList>
            <person name="Hodson N. C."/>
            <person name="Mongue J. A."/>
            <person name="Jaron S. K."/>
        </authorList>
    </citation>
    <scope>NUCLEOTIDE SEQUENCE</scope>
</reference>
<feature type="chain" id="PRO_5035300069" evidence="1">
    <location>
        <begin position="19"/>
        <end position="72"/>
    </location>
</feature>
<accession>A0A8J2P3L0</accession>